<dbReference type="GO" id="GO:0003676">
    <property type="term" value="F:nucleic acid binding"/>
    <property type="evidence" value="ECO:0007669"/>
    <property type="project" value="InterPro"/>
</dbReference>
<dbReference type="PANTHER" id="PTHR13068:SF120">
    <property type="entry name" value="TRANSCRIPTION TERMINATION FACTOR MTERF2, CHLOROPLASTIC-LIKE ISOFORM X1"/>
    <property type="match status" value="1"/>
</dbReference>
<dbReference type="InterPro" id="IPR003690">
    <property type="entry name" value="MTERF"/>
</dbReference>
<gene>
    <name evidence="4" type="ORF">FSB_LOCUS44435</name>
</gene>
<keyword evidence="2" id="KW-0806">Transcription termination</keyword>
<dbReference type="AlphaFoldDB" id="A0A2N9HXT0"/>
<dbReference type="FunFam" id="1.25.70.10:FF:000001">
    <property type="entry name" value="Mitochondrial transcription termination factor-like"/>
    <property type="match status" value="1"/>
</dbReference>
<keyword evidence="2" id="KW-0804">Transcription</keyword>
<dbReference type="PANTHER" id="PTHR13068">
    <property type="entry name" value="CGI-12 PROTEIN-RELATED"/>
    <property type="match status" value="1"/>
</dbReference>
<dbReference type="Gene3D" id="1.25.70.10">
    <property type="entry name" value="Transcription termination factor 3, mitochondrial"/>
    <property type="match status" value="2"/>
</dbReference>
<dbReference type="SMART" id="SM00733">
    <property type="entry name" value="Mterf"/>
    <property type="match status" value="7"/>
</dbReference>
<proteinExistence type="inferred from homology"/>
<dbReference type="InterPro" id="IPR038538">
    <property type="entry name" value="MTERF_sf"/>
</dbReference>
<evidence type="ECO:0000256" key="3">
    <source>
        <dbReference type="ARBA" id="ARBA00022946"/>
    </source>
</evidence>
<evidence type="ECO:0000256" key="1">
    <source>
        <dbReference type="ARBA" id="ARBA00007692"/>
    </source>
</evidence>
<comment type="similarity">
    <text evidence="1">Belongs to the mTERF family.</text>
</comment>
<accession>A0A2N9HXT0</accession>
<dbReference type="EMBL" id="OIVN01004301">
    <property type="protein sequence ID" value="SPD16553.1"/>
    <property type="molecule type" value="Genomic_DNA"/>
</dbReference>
<keyword evidence="3" id="KW-0809">Transit peptide</keyword>
<dbReference type="GO" id="GO:0006353">
    <property type="term" value="P:DNA-templated transcription termination"/>
    <property type="evidence" value="ECO:0007669"/>
    <property type="project" value="UniProtKB-KW"/>
</dbReference>
<protein>
    <submittedName>
        <fullName evidence="4">Uncharacterized protein</fullName>
    </submittedName>
</protein>
<dbReference type="Pfam" id="PF02536">
    <property type="entry name" value="mTERF"/>
    <property type="match status" value="3"/>
</dbReference>
<organism evidence="4">
    <name type="scientific">Fagus sylvatica</name>
    <name type="common">Beechnut</name>
    <dbReference type="NCBI Taxonomy" id="28930"/>
    <lineage>
        <taxon>Eukaryota</taxon>
        <taxon>Viridiplantae</taxon>
        <taxon>Streptophyta</taxon>
        <taxon>Embryophyta</taxon>
        <taxon>Tracheophyta</taxon>
        <taxon>Spermatophyta</taxon>
        <taxon>Magnoliopsida</taxon>
        <taxon>eudicotyledons</taxon>
        <taxon>Gunneridae</taxon>
        <taxon>Pentapetalae</taxon>
        <taxon>rosids</taxon>
        <taxon>fabids</taxon>
        <taxon>Fagales</taxon>
        <taxon>Fagaceae</taxon>
        <taxon>Fagus</taxon>
    </lineage>
</organism>
<name>A0A2N9HXT0_FAGSY</name>
<sequence>MLRLLCLNLPHHFRHRASPQHFSNAHFFSKLSNSNEKQSFTVSFLQNSCGLSLESAISASKKLNIENRKNFYSVLDLFRTHSLTQTHIKNLITSRPVLLLADLDNTLKLNMELFESLGFSSTSLGKMLSKDPRVLETDAYSVVKFFRAHGFSDQQILTLTMKRPTLYLINAHKILKPKLEFFKTLGLSELEIAKLLSNEPYILERSLENQIIPCVQELKRFLGTDENVLKAIKACYQILEYNVEKVLQPNISVLLSHGVPQSLILKMFMIEPKSLLMRSYQFSEIVGEVVKLGFNPNNLLFVLAIRSMATLSKALWEQKVEAYKSFGLSMDEFYSAFKRQPMCMLASENKIRKLMSFFVNKLNMTPLMISKNPNLLLLSLEKRIIPRCSVLHLLMSKGLIKEDTSIVHVFKMTEKSFVEKLVSKYQNEVPDVVRAHQGMIEFQGFDLKM</sequence>
<keyword evidence="2" id="KW-0805">Transcription regulation</keyword>
<evidence type="ECO:0000313" key="4">
    <source>
        <dbReference type="EMBL" id="SPD16553.1"/>
    </source>
</evidence>
<evidence type="ECO:0000256" key="2">
    <source>
        <dbReference type="ARBA" id="ARBA00022472"/>
    </source>
</evidence>
<reference evidence="4" key="1">
    <citation type="submission" date="2018-02" db="EMBL/GenBank/DDBJ databases">
        <authorList>
            <person name="Cohen D.B."/>
            <person name="Kent A.D."/>
        </authorList>
    </citation>
    <scope>NUCLEOTIDE SEQUENCE</scope>
</reference>